<dbReference type="GO" id="GO:0016740">
    <property type="term" value="F:transferase activity"/>
    <property type="evidence" value="ECO:0007669"/>
    <property type="project" value="UniProtKB-KW"/>
</dbReference>
<evidence type="ECO:0000259" key="2">
    <source>
        <dbReference type="Pfam" id="PF00535"/>
    </source>
</evidence>
<dbReference type="STRING" id="865937.Gilli_3072"/>
<dbReference type="Gene3D" id="3.90.550.10">
    <property type="entry name" value="Spore Coat Polysaccharide Biosynthesis Protein SpsA, Chain A"/>
    <property type="match status" value="1"/>
</dbReference>
<dbReference type="InterPro" id="IPR050834">
    <property type="entry name" value="Glycosyltransf_2"/>
</dbReference>
<keyword evidence="1" id="KW-1133">Transmembrane helix</keyword>
<dbReference type="Proteomes" id="UP000003844">
    <property type="component" value="Unassembled WGS sequence"/>
</dbReference>
<organism evidence="3 4">
    <name type="scientific">Gillisia limnaea (strain DSM 15749 / LMG 21470 / R-8282)</name>
    <dbReference type="NCBI Taxonomy" id="865937"/>
    <lineage>
        <taxon>Bacteria</taxon>
        <taxon>Pseudomonadati</taxon>
        <taxon>Bacteroidota</taxon>
        <taxon>Flavobacteriia</taxon>
        <taxon>Flavobacteriales</taxon>
        <taxon>Flavobacteriaceae</taxon>
        <taxon>Gillisia</taxon>
    </lineage>
</organism>
<dbReference type="SUPFAM" id="SSF53448">
    <property type="entry name" value="Nucleotide-diphospho-sugar transferases"/>
    <property type="match status" value="1"/>
</dbReference>
<evidence type="ECO:0000313" key="3">
    <source>
        <dbReference type="EMBL" id="EHQ03682.1"/>
    </source>
</evidence>
<dbReference type="eggNOG" id="COG1215">
    <property type="taxonomic scope" value="Bacteria"/>
</dbReference>
<proteinExistence type="predicted"/>
<feature type="transmembrane region" description="Helical" evidence="1">
    <location>
        <begin position="249"/>
        <end position="280"/>
    </location>
</feature>
<feature type="domain" description="Glycosyltransferase 2-like" evidence="2">
    <location>
        <begin position="8"/>
        <end position="165"/>
    </location>
</feature>
<dbReference type="RefSeq" id="WP_006989988.1">
    <property type="nucleotide sequence ID" value="NZ_JH594606.1"/>
</dbReference>
<evidence type="ECO:0000313" key="4">
    <source>
        <dbReference type="Proteomes" id="UP000003844"/>
    </source>
</evidence>
<feature type="transmembrane region" description="Helical" evidence="1">
    <location>
        <begin position="292"/>
        <end position="316"/>
    </location>
</feature>
<keyword evidence="3" id="KW-0808">Transferase</keyword>
<keyword evidence="1" id="KW-0812">Transmembrane</keyword>
<accession>H2BT83</accession>
<keyword evidence="1" id="KW-0472">Membrane</keyword>
<dbReference type="HOGENOM" id="CLU_025996_19_1_10"/>
<keyword evidence="4" id="KW-1185">Reference proteome</keyword>
<dbReference type="PANTHER" id="PTHR43685:SF2">
    <property type="entry name" value="GLYCOSYLTRANSFERASE 2-LIKE DOMAIN-CONTAINING PROTEIN"/>
    <property type="match status" value="1"/>
</dbReference>
<dbReference type="PANTHER" id="PTHR43685">
    <property type="entry name" value="GLYCOSYLTRANSFERASE"/>
    <property type="match status" value="1"/>
</dbReference>
<dbReference type="InterPro" id="IPR001173">
    <property type="entry name" value="Glyco_trans_2-like"/>
</dbReference>
<dbReference type="InterPro" id="IPR029044">
    <property type="entry name" value="Nucleotide-diphossugar_trans"/>
</dbReference>
<dbReference type="EMBL" id="JH594606">
    <property type="protein sequence ID" value="EHQ03682.1"/>
    <property type="molecule type" value="Genomic_DNA"/>
</dbReference>
<dbReference type="OrthoDB" id="9813550at2"/>
<name>H2BT83_GILLR</name>
<gene>
    <name evidence="3" type="ORF">Gilli_3072</name>
</gene>
<dbReference type="Pfam" id="PF00535">
    <property type="entry name" value="Glycos_transf_2"/>
    <property type="match status" value="1"/>
</dbReference>
<sequence>MEKQLNYSFIIPVYNRPDEIRELLQSMQELEFPSSFEIVIVEDGSTLSSEEVVKDFQKKLQVSYYFKPNSGPGDSRNFGMEKATGDYFLILDSDVLLPPNYLYEVNSYLSQDFTACFGGPDAAHPEFSNLQKAINYAMTSFLTTGGIRGRKKAVGKFQPRSFNMGLSKKAFEASGGFGEIHPGEDPDLSLRLEKLGFETRLIPNAVVFHKRRIDWNKFYIQVRKFGMVRPVLNLWHPGSGKITYWFPSYFILGLSVALILLLLGFPLFFLCYLLYFLIIGTDAAVKNNSFDIGLAAIVATFIQFYGYGTGFLKAIWKIKFLKLKPQIAFPKLFFKDARQNKTA</sequence>
<dbReference type="AlphaFoldDB" id="H2BT83"/>
<protein>
    <submittedName>
        <fullName evidence="3">Glycosyl transferase family 2</fullName>
    </submittedName>
</protein>
<reference evidence="4" key="1">
    <citation type="journal article" date="2012" name="Stand. Genomic Sci.">
        <title>Genome sequence of the Antarctic rhodopsins-containing flavobacterium Gillisia limnaea type strain (R-8282(T)).</title>
        <authorList>
            <person name="Riedel T."/>
            <person name="Held B."/>
            <person name="Nolan M."/>
            <person name="Lucas S."/>
            <person name="Lapidus A."/>
            <person name="Tice H."/>
            <person name="Del Rio T.G."/>
            <person name="Cheng J.F."/>
            <person name="Han C."/>
            <person name="Tapia R."/>
            <person name="Goodwin L.A."/>
            <person name="Pitluck S."/>
            <person name="Liolios K."/>
            <person name="Mavromatis K."/>
            <person name="Pagani I."/>
            <person name="Ivanova N."/>
            <person name="Mikhailova N."/>
            <person name="Pati A."/>
            <person name="Chen A."/>
            <person name="Palaniappan K."/>
            <person name="Land M."/>
            <person name="Rohde M."/>
            <person name="Tindall B.J."/>
            <person name="Detter J.C."/>
            <person name="Goker M."/>
            <person name="Bristow J."/>
            <person name="Eisen J.A."/>
            <person name="Markowitz V."/>
            <person name="Hugenholtz P."/>
            <person name="Kyrpides N.C."/>
            <person name="Klenk H.P."/>
            <person name="Woyke T."/>
        </authorList>
    </citation>
    <scope>NUCLEOTIDE SEQUENCE [LARGE SCALE GENOMIC DNA]</scope>
    <source>
        <strain evidence="4">DSM 15749 / LMG 21470 / R-8282</strain>
    </source>
</reference>
<evidence type="ECO:0000256" key="1">
    <source>
        <dbReference type="SAM" id="Phobius"/>
    </source>
</evidence>